<dbReference type="PANTHER" id="PTHR37534">
    <property type="entry name" value="TRANSCRIPTIONAL ACTIVATOR PROTEIN UGA3"/>
    <property type="match status" value="1"/>
</dbReference>
<dbReference type="AlphaFoldDB" id="A0A177FFQ6"/>
<dbReference type="GO" id="GO:0008270">
    <property type="term" value="F:zinc ion binding"/>
    <property type="evidence" value="ECO:0007669"/>
    <property type="project" value="InterPro"/>
</dbReference>
<reference evidence="5 6" key="1">
    <citation type="submission" date="2016-03" db="EMBL/GenBank/DDBJ databases">
        <title>Draft genome sequence of the Fonsecaea monophora CBS 269.37.</title>
        <authorList>
            <person name="Bombassaro A."/>
            <person name="Vinicius W.A."/>
            <person name="De Hoog S."/>
            <person name="Sun J."/>
            <person name="Souza E.M."/>
            <person name="Raittz R.T."/>
            <person name="Costa F."/>
            <person name="Leao A.C."/>
            <person name="Tadra-Sfeir M.Z."/>
            <person name="Baura V."/>
            <person name="Balsanelli E."/>
            <person name="Pedrosa F.O."/>
            <person name="Moreno L.F."/>
            <person name="Steffens M.B."/>
            <person name="Xi L."/>
            <person name="Bocca A.L."/>
            <person name="Felipe M.S."/>
            <person name="Teixeira M."/>
            <person name="Telles Filho F.Q."/>
            <person name="Azevedo C.M."/>
            <person name="Gomes R."/>
            <person name="Vicente V.A."/>
        </authorList>
    </citation>
    <scope>NUCLEOTIDE SEQUENCE [LARGE SCALE GENOMIC DNA]</scope>
    <source>
        <strain evidence="5 6">CBS 269.37</strain>
    </source>
</reference>
<protein>
    <recommendedName>
        <fullName evidence="7">Zn(2)-C6 fungal-type domain-containing protein</fullName>
    </recommendedName>
</protein>
<proteinExistence type="predicted"/>
<dbReference type="GeneID" id="34598965"/>
<evidence type="ECO:0000256" key="2">
    <source>
        <dbReference type="ARBA" id="ARBA00023125"/>
    </source>
</evidence>
<dbReference type="GO" id="GO:0003677">
    <property type="term" value="F:DNA binding"/>
    <property type="evidence" value="ECO:0007669"/>
    <property type="project" value="UniProtKB-KW"/>
</dbReference>
<gene>
    <name evidence="5" type="ORF">AYO21_03794</name>
</gene>
<evidence type="ECO:0000256" key="3">
    <source>
        <dbReference type="ARBA" id="ARBA00023242"/>
    </source>
</evidence>
<accession>A0A177FFQ6</accession>
<name>A0A177FFQ6_9EURO</name>
<dbReference type="SUPFAM" id="SSF57701">
    <property type="entry name" value="Zn2/Cys6 DNA-binding domain"/>
    <property type="match status" value="1"/>
</dbReference>
<feature type="compositionally biased region" description="Basic residues" evidence="4">
    <location>
        <begin position="66"/>
        <end position="79"/>
    </location>
</feature>
<evidence type="ECO:0000256" key="4">
    <source>
        <dbReference type="SAM" id="MobiDB-lite"/>
    </source>
</evidence>
<sequence length="681" mass="76309">MKKAGTTRPRFTASAATDCHTCLSWNRECQRQRPYCSTCLEKGVKCGGYATPLSWHESRAYSGKASSRRQQQRHNRRSALRSQQYGDDVSLPDLITRAAGPLALIEPGFRRPHSSSLFFCPQREYPMPSEVTKPISESEPKSIDTTDIYALLDTSTPEVSGATDLGQDSATRPVITVTSGNPQAPLSGPEAEHDGANGHDRTLPTAKGPETAAATDHKSPLDPSNSMMDADIPLSFEWSDAQLEDTHSVLENVFCISPLAISLGWSHQHEMALKYYDTDLCILPLTSDMAVNPFRIKGFAPEGSQLLLQSVLALCTQHQVNTGTSVPAEALEKRSRVSDMLSLALQNGESSNKSSCLLEAILILITLDCAISALGNWSEHIQKAETVFEAWGGASALNTPRLRAQASMLVWWDATLAMISRRGTRFNSSYLEHLYENEGNDGWSFYELTGCPTELMKLLVQLTKMAREKEIAASLEFLNFDMAAVLNIERQLLEWKNDLEVETGPRHHHGSLPNLEHEDEDANGESPCDSESEDDQTYFGQRNNYHCMEAWRYALLLYVQRVFKWDRQSHRRPAAILPLTWNVLEHSRSCHETSQAQKQLLIPMFLAGAEARNEAMRDTVRSYCLWWAARSRYGMFCSVSSVLEEYWEQNPSEYASPLWWGSFLDMKSHSGRDGAMQYLFG</sequence>
<comment type="subcellular location">
    <subcellularLocation>
        <location evidence="1">Nucleus</location>
    </subcellularLocation>
</comment>
<dbReference type="Proteomes" id="UP000077002">
    <property type="component" value="Unassembled WGS sequence"/>
</dbReference>
<dbReference type="EMBL" id="LVKK01000019">
    <property type="protein sequence ID" value="OAG42059.1"/>
    <property type="molecule type" value="Genomic_DNA"/>
</dbReference>
<organism evidence="5 6">
    <name type="scientific">Fonsecaea monophora</name>
    <dbReference type="NCBI Taxonomy" id="254056"/>
    <lineage>
        <taxon>Eukaryota</taxon>
        <taxon>Fungi</taxon>
        <taxon>Dikarya</taxon>
        <taxon>Ascomycota</taxon>
        <taxon>Pezizomycotina</taxon>
        <taxon>Eurotiomycetes</taxon>
        <taxon>Chaetothyriomycetidae</taxon>
        <taxon>Chaetothyriales</taxon>
        <taxon>Herpotrichiellaceae</taxon>
        <taxon>Fonsecaea</taxon>
    </lineage>
</organism>
<evidence type="ECO:0000313" key="6">
    <source>
        <dbReference type="Proteomes" id="UP000077002"/>
    </source>
</evidence>
<evidence type="ECO:0008006" key="7">
    <source>
        <dbReference type="Google" id="ProtNLM"/>
    </source>
</evidence>
<evidence type="ECO:0000313" key="5">
    <source>
        <dbReference type="EMBL" id="OAG42059.1"/>
    </source>
</evidence>
<keyword evidence="2" id="KW-0238">DNA-binding</keyword>
<dbReference type="OrthoDB" id="2015447at2759"/>
<feature type="region of interest" description="Disordered" evidence="4">
    <location>
        <begin position="60"/>
        <end position="85"/>
    </location>
</feature>
<dbReference type="GO" id="GO:0005634">
    <property type="term" value="C:nucleus"/>
    <property type="evidence" value="ECO:0007669"/>
    <property type="project" value="UniProtKB-SubCell"/>
</dbReference>
<dbReference type="GO" id="GO:0000981">
    <property type="term" value="F:DNA-binding transcription factor activity, RNA polymerase II-specific"/>
    <property type="evidence" value="ECO:0007669"/>
    <property type="project" value="InterPro"/>
</dbReference>
<comment type="caution">
    <text evidence="5">The sequence shown here is derived from an EMBL/GenBank/DDBJ whole genome shotgun (WGS) entry which is preliminary data.</text>
</comment>
<keyword evidence="3" id="KW-0539">Nucleus</keyword>
<dbReference type="InterPro" id="IPR021858">
    <property type="entry name" value="Fun_TF"/>
</dbReference>
<feature type="compositionally biased region" description="Acidic residues" evidence="4">
    <location>
        <begin position="517"/>
        <end position="536"/>
    </location>
</feature>
<feature type="region of interest" description="Disordered" evidence="4">
    <location>
        <begin position="177"/>
        <end position="226"/>
    </location>
</feature>
<dbReference type="RefSeq" id="XP_022514011.1">
    <property type="nucleotide sequence ID" value="XM_022653768.1"/>
</dbReference>
<feature type="region of interest" description="Disordered" evidence="4">
    <location>
        <begin position="506"/>
        <end position="536"/>
    </location>
</feature>
<evidence type="ECO:0000256" key="1">
    <source>
        <dbReference type="ARBA" id="ARBA00004123"/>
    </source>
</evidence>
<feature type="compositionally biased region" description="Basic and acidic residues" evidence="4">
    <location>
        <begin position="190"/>
        <end position="202"/>
    </location>
</feature>
<dbReference type="PANTHER" id="PTHR37534:SF46">
    <property type="entry name" value="ZN(II)2CYS6 TRANSCRIPTION FACTOR (EUROFUNG)"/>
    <property type="match status" value="1"/>
</dbReference>
<dbReference type="Pfam" id="PF11951">
    <property type="entry name" value="Fungal_trans_2"/>
    <property type="match status" value="1"/>
</dbReference>
<keyword evidence="6" id="KW-1185">Reference proteome</keyword>
<dbReference type="InterPro" id="IPR036864">
    <property type="entry name" value="Zn2-C6_fun-type_DNA-bd_sf"/>
</dbReference>